<dbReference type="InterPro" id="IPR008274">
    <property type="entry name" value="AldOxase/xan_DH_MoCoBD1"/>
</dbReference>
<dbReference type="PANTHER" id="PTHR11908:SF132">
    <property type="entry name" value="ALDEHYDE OXIDASE 1-RELATED"/>
    <property type="match status" value="1"/>
</dbReference>
<dbReference type="Pfam" id="PF20256">
    <property type="entry name" value="MoCoBD_2"/>
    <property type="match status" value="1"/>
</dbReference>
<reference evidence="4 5" key="1">
    <citation type="submission" date="2021-03" db="EMBL/GenBank/DDBJ databases">
        <title>Paenibacillus artemisicola MWE-103 whole genome sequence.</title>
        <authorList>
            <person name="Ham Y.J."/>
        </authorList>
    </citation>
    <scope>NUCLEOTIDE SEQUENCE [LARGE SCALE GENOMIC DNA]</scope>
    <source>
        <strain evidence="4 5">MWE-103</strain>
    </source>
</reference>
<dbReference type="Proteomes" id="UP000670947">
    <property type="component" value="Unassembled WGS sequence"/>
</dbReference>
<feature type="domain" description="Aldehyde oxidase/xanthine dehydrogenase a/b hammerhead" evidence="3">
    <location>
        <begin position="18"/>
        <end position="122"/>
    </location>
</feature>
<dbReference type="InterPro" id="IPR037165">
    <property type="entry name" value="AldOxase/xan_DH_Mopterin-bd_sf"/>
</dbReference>
<dbReference type="Pfam" id="PF02738">
    <property type="entry name" value="MoCoBD_1"/>
    <property type="match status" value="1"/>
</dbReference>
<dbReference type="InterPro" id="IPR046867">
    <property type="entry name" value="AldOxase/xan_DH_MoCoBD2"/>
</dbReference>
<evidence type="ECO:0000256" key="1">
    <source>
        <dbReference type="ARBA" id="ARBA00022505"/>
    </source>
</evidence>
<keyword evidence="5" id="KW-1185">Reference proteome</keyword>
<dbReference type="InterPro" id="IPR036856">
    <property type="entry name" value="Ald_Oxase/Xan_DH_a/b_sf"/>
</dbReference>
<dbReference type="SMART" id="SM01008">
    <property type="entry name" value="Ald_Xan_dh_C"/>
    <property type="match status" value="1"/>
</dbReference>
<dbReference type="InterPro" id="IPR016208">
    <property type="entry name" value="Ald_Oxase/xanthine_DH-like"/>
</dbReference>
<dbReference type="Gene3D" id="3.30.365.10">
    <property type="entry name" value="Aldehyde oxidase/xanthine dehydrogenase, molybdopterin binding domain"/>
    <property type="match status" value="4"/>
</dbReference>
<dbReference type="EMBL" id="JAGGDJ010000031">
    <property type="protein sequence ID" value="MBO7747324.1"/>
    <property type="molecule type" value="Genomic_DNA"/>
</dbReference>
<keyword evidence="1" id="KW-0500">Molybdenum</keyword>
<accession>A0ABS3WG85</accession>
<dbReference type="InterPro" id="IPR000674">
    <property type="entry name" value="Ald_Oxase/Xan_DH_a/b"/>
</dbReference>
<evidence type="ECO:0000256" key="2">
    <source>
        <dbReference type="ARBA" id="ARBA00023002"/>
    </source>
</evidence>
<comment type="caution">
    <text evidence="4">The sequence shown here is derived from an EMBL/GenBank/DDBJ whole genome shotgun (WGS) entry which is preliminary data.</text>
</comment>
<dbReference type="RefSeq" id="WP_208850025.1">
    <property type="nucleotide sequence ID" value="NZ_JAGGDJ010000031.1"/>
</dbReference>
<dbReference type="SUPFAM" id="SSF54665">
    <property type="entry name" value="CO dehydrogenase molybdoprotein N-domain-like"/>
    <property type="match status" value="1"/>
</dbReference>
<proteinExistence type="predicted"/>
<organism evidence="4 5">
    <name type="scientific">Paenibacillus artemisiicola</name>
    <dbReference type="NCBI Taxonomy" id="1172618"/>
    <lineage>
        <taxon>Bacteria</taxon>
        <taxon>Bacillati</taxon>
        <taxon>Bacillota</taxon>
        <taxon>Bacilli</taxon>
        <taxon>Bacillales</taxon>
        <taxon>Paenibacillaceae</taxon>
        <taxon>Paenibacillus</taxon>
    </lineage>
</organism>
<dbReference type="Pfam" id="PF01315">
    <property type="entry name" value="Ald_Xan_dh_C"/>
    <property type="match status" value="1"/>
</dbReference>
<dbReference type="SUPFAM" id="SSF56003">
    <property type="entry name" value="Molybdenum cofactor-binding domain"/>
    <property type="match status" value="1"/>
</dbReference>
<gene>
    <name evidence="4" type="ORF">I8J29_24365</name>
</gene>
<evidence type="ECO:0000313" key="5">
    <source>
        <dbReference type="Proteomes" id="UP000670947"/>
    </source>
</evidence>
<sequence length="775" mass="83066">MDTIGKGVPRLESRDKVTGFARYTNDTESSRLLHGWLVTSPHAHARIVGIDASDALKLGGVRAVVTGEAHPEPTGPLLADRPPLAYGKVRYFGEPIAVIVADTECLAKLAAGRIRAAFEPLPAVQSPSAALLPDAPLVHDDPAGYRRYGDVYPEPRSNIGSRARIRKGDMAAGWAASETVVETALRFRTSDHGAMEPRCAIVEIMPGGLVRIESSTQDGFHMGPLFERFFGLKQTEVATHVPFVGGAFGGKGSVQLEYIAYLASKACGGLPVKINNVRETDMAGSPSHIGLEATVKVGASRDGKLQAVDITYLFDTGGYTELGPSVATAAAVDCTGPYRVDNVRCDSLCVYTNHPYATAFRGFGHSESHYCIERAMDLLADRLGMDPLALRRLNAVKPGDTTPTQAPLNRSNLGDVERCIDRLKTLIRWEDGRRIEAGDGKVRAKGAACLWKTSTSKIDTGSGAVVTFNPDGSMNLGVGPSEIGQGNRTVMAQLLAERMDVPLSRVRVKMDVDTELTPEHWKTVASTSSMMAGRAVLGAADDALAQLKRNASFVLKRPPEELETAGGEVYAKDDPERRLTFGDLANGYSFPDGDSIGKPVIGRGTYKVHGLRTLDPETGKGIPGPQWTVGAQAVEVELDTRDWTYRILTAASVLDAGRVLNEALARGQVMGGMNMGLSFATREGFLFDEAGAVLNPQLRTYKITRYGETPEYLVDFVETPYHDGPYGARGIGEHGTIGMPAALANALSAAAGIPLNELPLTPELIWRHKEGGGHP</sequence>
<dbReference type="Gene3D" id="3.90.1170.50">
    <property type="entry name" value="Aldehyde oxidase/xanthine dehydrogenase, a/b hammerhead"/>
    <property type="match status" value="1"/>
</dbReference>
<keyword evidence="2" id="KW-0560">Oxidoreductase</keyword>
<protein>
    <submittedName>
        <fullName evidence="4">Xanthine dehydrogenase family protein molybdopterin-binding subunit</fullName>
    </submittedName>
</protein>
<evidence type="ECO:0000259" key="3">
    <source>
        <dbReference type="SMART" id="SM01008"/>
    </source>
</evidence>
<evidence type="ECO:0000313" key="4">
    <source>
        <dbReference type="EMBL" id="MBO7747324.1"/>
    </source>
</evidence>
<name>A0ABS3WG85_9BACL</name>
<dbReference type="PANTHER" id="PTHR11908">
    <property type="entry name" value="XANTHINE DEHYDROGENASE"/>
    <property type="match status" value="1"/>
</dbReference>